<protein>
    <submittedName>
        <fullName evidence="1">Uncharacterized protein</fullName>
    </submittedName>
</protein>
<proteinExistence type="predicted"/>
<gene>
    <name evidence="1" type="ORF">QFC24_001832</name>
</gene>
<evidence type="ECO:0000313" key="2">
    <source>
        <dbReference type="Proteomes" id="UP001234202"/>
    </source>
</evidence>
<reference evidence="1" key="1">
    <citation type="submission" date="2023-04" db="EMBL/GenBank/DDBJ databases">
        <title>Draft Genome sequencing of Naganishia species isolated from polar environments using Oxford Nanopore Technology.</title>
        <authorList>
            <person name="Leo P."/>
            <person name="Venkateswaran K."/>
        </authorList>
    </citation>
    <scope>NUCLEOTIDE SEQUENCE</scope>
    <source>
        <strain evidence="1">DBVPG 5303</strain>
    </source>
</reference>
<evidence type="ECO:0000313" key="1">
    <source>
        <dbReference type="EMBL" id="KAJ9126800.1"/>
    </source>
</evidence>
<organism evidence="1 2">
    <name type="scientific">Naganishia onofrii</name>
    <dbReference type="NCBI Taxonomy" id="1851511"/>
    <lineage>
        <taxon>Eukaryota</taxon>
        <taxon>Fungi</taxon>
        <taxon>Dikarya</taxon>
        <taxon>Basidiomycota</taxon>
        <taxon>Agaricomycotina</taxon>
        <taxon>Tremellomycetes</taxon>
        <taxon>Filobasidiales</taxon>
        <taxon>Filobasidiaceae</taxon>
        <taxon>Naganishia</taxon>
    </lineage>
</organism>
<sequence length="505" mass="54541">MNASFFGGQWDFTSVSKRVVTPTKLGLPLEVKQVRHTPDSPSKVVQVEAGWNWSICLSNNGHIHAWWPFLATYDSTITPESELDGPLPGNDEDSFQPYSESSAIPVKRGTVGPEVPFELPPIPTLSETDVFGTDAQQWSDRLLRSNHPTIENPLCVVAVGAGDGFCAALRANGELWVFELKESEAPFSKSWRYVSRFSTTICKRDGLTLYTHLKLPQLSGPDIRHVSASFNSITSYSVTKASSVKFVELSKANPEFTTVQSPSGLPVRKVVMGDYHSVACDHTGAAFAWGENTAGQLGRGEMGSRGVGELNKPVLISFGKGDESLGRRSSATTLAERTADRVQRDANGDFKPAYRTRRFVFDVAAGGWQSGALVVDLQDYCLSTANTLAAKDNIANKRVDDVDTAEPSDTPGSPTESEPAAAIRSDQHSKTSTAAIVEDQSSQSAFQDLTLAAQDDGTIPKNTDVDSPPTQGVPILRDALRHIRIGYAGRGAVRGRSGMHISRGV</sequence>
<accession>A0ACC2XT39</accession>
<dbReference type="Proteomes" id="UP001234202">
    <property type="component" value="Unassembled WGS sequence"/>
</dbReference>
<dbReference type="EMBL" id="JASBWV010000004">
    <property type="protein sequence ID" value="KAJ9126800.1"/>
    <property type="molecule type" value="Genomic_DNA"/>
</dbReference>
<comment type="caution">
    <text evidence="1">The sequence shown here is derived from an EMBL/GenBank/DDBJ whole genome shotgun (WGS) entry which is preliminary data.</text>
</comment>
<keyword evidence="2" id="KW-1185">Reference proteome</keyword>
<name>A0ACC2XT39_9TREE</name>